<dbReference type="GO" id="GO:0005975">
    <property type="term" value="P:carbohydrate metabolic process"/>
    <property type="evidence" value="ECO:0007669"/>
    <property type="project" value="InterPro"/>
</dbReference>
<dbReference type="Proteomes" id="UP000307602">
    <property type="component" value="Unassembled WGS sequence"/>
</dbReference>
<reference evidence="8 9" key="1">
    <citation type="submission" date="2019-04" db="EMBL/GenBank/DDBJ databases">
        <authorList>
            <person name="Liu A."/>
        </authorList>
    </citation>
    <scope>NUCLEOTIDE SEQUENCE [LARGE SCALE GENOMIC DNA]</scope>
    <source>
        <strain evidence="8 9">RZ03</strain>
    </source>
</reference>
<organism evidence="8 9">
    <name type="scientific">Flavivirga rizhaonensis</name>
    <dbReference type="NCBI Taxonomy" id="2559571"/>
    <lineage>
        <taxon>Bacteria</taxon>
        <taxon>Pseudomonadati</taxon>
        <taxon>Bacteroidota</taxon>
        <taxon>Flavobacteriia</taxon>
        <taxon>Flavobacteriales</taxon>
        <taxon>Flavobacteriaceae</taxon>
        <taxon>Flavivirga</taxon>
    </lineage>
</organism>
<sequence>MKQPVLVQLIFIILLLGANKVHCQKSFSTAGFFEVENSNRKVFNFNPGWRFYKGDVEAAETKDFDDSNWVGVNLPHGLEILPENASGGRNYQGKAWYRKEFAVEKEDLNGKVFLYFEAVMGEARVWVNGKQVAEHYGGYLPFAIDITGVLNEEDKNVIAVMADNSDSTLYPPGKNQSGLDFSYLGGIYRDVFLIKTNNIHVTLPELSNTVAGGGVFVGTLNVDENKAKLEVRTEVVNETNRSQFITVKSSLEDANKKVLKTVEQNFKLQPNKSRQLKKRFTVDDVRLWYPDNPYLHYLRTDILVNGKVVDQMRTRIGIRLYEMKGPDGLFVNKKYIGKKLIGVNRHQDYVYVGNALPNSSHYRDVKLLREGGSGIIRVGHYPQDDAFYDACDELGMITTSANPGWHFFNFKEKIFEDRLYEDSRNLVRKDRNRPSILLWETALNETPSQPGHVMNNMHKAAHSEYPFPGMFTVTDYEEAKKGGLDVYYHGHDKKVNSFNREFGDGYEVDDWYSQNSVVRVKREWGEKAMIDQSLRQAKELSARFKTDKIRIGGAMWAGIDHQRGYHPDPFWGGHLNVARLPRYTYYLYQSQYDPNYKLEGINTGPMLYIVNELTQLSSEDIIIYSNCDEIQLTWMGKDYGTMKPSKDSIYSGLPHPPFVFKDIFNLKQLKHRTKEERSLPSKMIAKGFVNGKEVIEEVKVYAQRSEKLKLSIDDEGLDLIADGSDFVPIRATIVDKRGVKKVLSEEYVYFEVEGPAQVIGGIKNFGNPAKSSFGIATALIRASTQPGTIKVKAYVNGLESDEITFESKPVRIPLYYNDNYMKYSKVGNKDMVMIEERKYDNDDLPTDVKALQREVRALRLELVGENQAFMELRSNPKKEED</sequence>
<evidence type="ECO:0000256" key="3">
    <source>
        <dbReference type="ARBA" id="ARBA00023295"/>
    </source>
</evidence>
<feature type="domain" description="Glycoside hydrolase family 2" evidence="7">
    <location>
        <begin position="709"/>
        <end position="804"/>
    </location>
</feature>
<proteinExistence type="inferred from homology"/>
<feature type="domain" description="Glycoside hydrolase family 2 immunoglobulin-like beta-sandwich" evidence="4">
    <location>
        <begin position="221"/>
        <end position="319"/>
    </location>
</feature>
<dbReference type="InterPro" id="IPR017853">
    <property type="entry name" value="GH"/>
</dbReference>
<dbReference type="RefSeq" id="WP_135876715.1">
    <property type="nucleotide sequence ID" value="NZ_SRSO01000009.1"/>
</dbReference>
<feature type="domain" description="Glycoside hydrolase family 2 catalytic" evidence="5">
    <location>
        <begin position="329"/>
        <end position="460"/>
    </location>
</feature>
<evidence type="ECO:0000313" key="8">
    <source>
        <dbReference type="EMBL" id="TGV02973.1"/>
    </source>
</evidence>
<dbReference type="GO" id="GO:0004553">
    <property type="term" value="F:hydrolase activity, hydrolyzing O-glycosyl compounds"/>
    <property type="evidence" value="ECO:0007669"/>
    <property type="project" value="InterPro"/>
</dbReference>
<dbReference type="InterPro" id="IPR006102">
    <property type="entry name" value="Ig-like_GH2"/>
</dbReference>
<comment type="similarity">
    <text evidence="1">Belongs to the glycosyl hydrolase 2 family.</text>
</comment>
<dbReference type="Pfam" id="PF00703">
    <property type="entry name" value="Glyco_hydro_2"/>
    <property type="match status" value="1"/>
</dbReference>
<dbReference type="SUPFAM" id="SSF51445">
    <property type="entry name" value="(Trans)glycosidases"/>
    <property type="match status" value="1"/>
</dbReference>
<evidence type="ECO:0000256" key="1">
    <source>
        <dbReference type="ARBA" id="ARBA00007401"/>
    </source>
</evidence>
<dbReference type="InterPro" id="IPR008964">
    <property type="entry name" value="Invasin/intimin_cell_adhesion"/>
</dbReference>
<name>A0A4S1DYC8_9FLAO</name>
<evidence type="ECO:0000313" key="9">
    <source>
        <dbReference type="Proteomes" id="UP000307602"/>
    </source>
</evidence>
<dbReference type="InterPro" id="IPR040605">
    <property type="entry name" value="Glyco_hydro2_dom5"/>
</dbReference>
<accession>A0A4S1DYC8</accession>
<dbReference type="Pfam" id="PF02837">
    <property type="entry name" value="Glyco_hydro_2_N"/>
    <property type="match status" value="1"/>
</dbReference>
<dbReference type="EMBL" id="SRSO01000009">
    <property type="protein sequence ID" value="TGV02973.1"/>
    <property type="molecule type" value="Genomic_DNA"/>
</dbReference>
<evidence type="ECO:0000256" key="2">
    <source>
        <dbReference type="ARBA" id="ARBA00022801"/>
    </source>
</evidence>
<dbReference type="InterPro" id="IPR051913">
    <property type="entry name" value="GH2_Domain-Containing"/>
</dbReference>
<dbReference type="PANTHER" id="PTHR42732">
    <property type="entry name" value="BETA-GALACTOSIDASE"/>
    <property type="match status" value="1"/>
</dbReference>
<dbReference type="Gene3D" id="2.60.40.10">
    <property type="entry name" value="Immunoglobulins"/>
    <property type="match status" value="2"/>
</dbReference>
<gene>
    <name evidence="8" type="ORF">EM932_08265</name>
</gene>
<dbReference type="InterPro" id="IPR006103">
    <property type="entry name" value="Glyco_hydro_2_cat"/>
</dbReference>
<comment type="caution">
    <text evidence="8">The sequence shown here is derived from an EMBL/GenBank/DDBJ whole genome shotgun (WGS) entry which is preliminary data.</text>
</comment>
<dbReference type="OrthoDB" id="9801077at2"/>
<evidence type="ECO:0000259" key="4">
    <source>
        <dbReference type="Pfam" id="PF00703"/>
    </source>
</evidence>
<evidence type="ECO:0000259" key="7">
    <source>
        <dbReference type="Pfam" id="PF18565"/>
    </source>
</evidence>
<dbReference type="Pfam" id="PF02836">
    <property type="entry name" value="Glyco_hydro_2_C"/>
    <property type="match status" value="1"/>
</dbReference>
<feature type="domain" description="Glycosyl hydrolases family 2 sugar binding" evidence="6">
    <location>
        <begin position="86"/>
        <end position="196"/>
    </location>
</feature>
<evidence type="ECO:0000259" key="6">
    <source>
        <dbReference type="Pfam" id="PF02837"/>
    </source>
</evidence>
<dbReference type="Pfam" id="PF18565">
    <property type="entry name" value="Glyco_hydro2_C5"/>
    <property type="match status" value="1"/>
</dbReference>
<protein>
    <submittedName>
        <fullName evidence="8">Glycoside hydrolase family 2 protein</fullName>
    </submittedName>
</protein>
<dbReference type="InterPro" id="IPR008979">
    <property type="entry name" value="Galactose-bd-like_sf"/>
</dbReference>
<keyword evidence="3" id="KW-0326">Glycosidase</keyword>
<dbReference type="Gene3D" id="3.20.20.80">
    <property type="entry name" value="Glycosidases"/>
    <property type="match status" value="1"/>
</dbReference>
<dbReference type="Gene3D" id="2.60.120.260">
    <property type="entry name" value="Galactose-binding domain-like"/>
    <property type="match status" value="1"/>
</dbReference>
<dbReference type="InterPro" id="IPR036156">
    <property type="entry name" value="Beta-gal/glucu_dom_sf"/>
</dbReference>
<dbReference type="InterPro" id="IPR013783">
    <property type="entry name" value="Ig-like_fold"/>
</dbReference>
<keyword evidence="9" id="KW-1185">Reference proteome</keyword>
<keyword evidence="2 8" id="KW-0378">Hydrolase</keyword>
<dbReference type="SUPFAM" id="SSF49373">
    <property type="entry name" value="Invasin/intimin cell-adhesion fragments"/>
    <property type="match status" value="1"/>
</dbReference>
<dbReference type="SUPFAM" id="SSF49785">
    <property type="entry name" value="Galactose-binding domain-like"/>
    <property type="match status" value="1"/>
</dbReference>
<dbReference type="InterPro" id="IPR006104">
    <property type="entry name" value="Glyco_hydro_2_N"/>
</dbReference>
<dbReference type="PRINTS" id="PR00132">
    <property type="entry name" value="GLHYDRLASE2"/>
</dbReference>
<dbReference type="InterPro" id="IPR006101">
    <property type="entry name" value="Glyco_hydro_2"/>
</dbReference>
<dbReference type="SUPFAM" id="SSF49303">
    <property type="entry name" value="beta-Galactosidase/glucuronidase domain"/>
    <property type="match status" value="1"/>
</dbReference>
<dbReference type="AlphaFoldDB" id="A0A4S1DYC8"/>
<dbReference type="PANTHER" id="PTHR42732:SF1">
    <property type="entry name" value="BETA-MANNOSIDASE"/>
    <property type="match status" value="1"/>
</dbReference>
<evidence type="ECO:0000259" key="5">
    <source>
        <dbReference type="Pfam" id="PF02836"/>
    </source>
</evidence>